<protein>
    <recommendedName>
        <fullName evidence="4">ABC-2 type transport system permease protein</fullName>
    </recommendedName>
</protein>
<keyword evidence="1" id="KW-0472">Membrane</keyword>
<feature type="transmembrane region" description="Helical" evidence="1">
    <location>
        <begin position="351"/>
        <end position="369"/>
    </location>
</feature>
<feature type="transmembrane region" description="Helical" evidence="1">
    <location>
        <begin position="188"/>
        <end position="206"/>
    </location>
</feature>
<feature type="transmembrane region" description="Helical" evidence="1">
    <location>
        <begin position="429"/>
        <end position="448"/>
    </location>
</feature>
<reference evidence="2" key="2">
    <citation type="journal article" date="2021" name="PeerJ">
        <title>Extensive microbial diversity within the chicken gut microbiome revealed by metagenomics and culture.</title>
        <authorList>
            <person name="Gilroy R."/>
            <person name="Ravi A."/>
            <person name="Getino M."/>
            <person name="Pursley I."/>
            <person name="Horton D.L."/>
            <person name="Alikhan N.F."/>
            <person name="Baker D."/>
            <person name="Gharbi K."/>
            <person name="Hall N."/>
            <person name="Watson M."/>
            <person name="Adriaenssens E.M."/>
            <person name="Foster-Nyarko E."/>
            <person name="Jarju S."/>
            <person name="Secka A."/>
            <person name="Antonio M."/>
            <person name="Oren A."/>
            <person name="Chaudhuri R.R."/>
            <person name="La Ragione R."/>
            <person name="Hildebrand F."/>
            <person name="Pallen M.J."/>
        </authorList>
    </citation>
    <scope>NUCLEOTIDE SEQUENCE</scope>
    <source>
        <strain evidence="2">ChiHecec3B27-6122</strain>
    </source>
</reference>
<organism evidence="2 3">
    <name type="scientific">Candidatus Scatomorpha pullistercoris</name>
    <dbReference type="NCBI Taxonomy" id="2840929"/>
    <lineage>
        <taxon>Bacteria</taxon>
        <taxon>Bacillati</taxon>
        <taxon>Bacillota</taxon>
        <taxon>Clostridia</taxon>
        <taxon>Eubacteriales</taxon>
        <taxon>Candidatus Scatomorpha</taxon>
    </lineage>
</organism>
<feature type="transmembrane region" description="Helical" evidence="1">
    <location>
        <begin position="399"/>
        <end position="423"/>
    </location>
</feature>
<name>A0A9D1K7V2_9FIRM</name>
<feature type="transmembrane region" description="Helical" evidence="1">
    <location>
        <begin position="245"/>
        <end position="267"/>
    </location>
</feature>
<feature type="transmembrane region" description="Helical" evidence="1">
    <location>
        <begin position="146"/>
        <end position="176"/>
    </location>
</feature>
<dbReference type="Proteomes" id="UP000886876">
    <property type="component" value="Unassembled WGS sequence"/>
</dbReference>
<feature type="transmembrane region" description="Helical" evidence="1">
    <location>
        <begin position="499"/>
        <end position="519"/>
    </location>
</feature>
<feature type="transmembrane region" description="Helical" evidence="1">
    <location>
        <begin position="311"/>
        <end position="331"/>
    </location>
</feature>
<evidence type="ECO:0000256" key="1">
    <source>
        <dbReference type="SAM" id="Phobius"/>
    </source>
</evidence>
<proteinExistence type="predicted"/>
<feature type="transmembrane region" description="Helical" evidence="1">
    <location>
        <begin position="33"/>
        <end position="56"/>
    </location>
</feature>
<evidence type="ECO:0000313" key="3">
    <source>
        <dbReference type="Proteomes" id="UP000886876"/>
    </source>
</evidence>
<feature type="transmembrane region" description="Helical" evidence="1">
    <location>
        <begin position="469"/>
        <end position="493"/>
    </location>
</feature>
<feature type="transmembrane region" description="Helical" evidence="1">
    <location>
        <begin position="119"/>
        <end position="140"/>
    </location>
</feature>
<dbReference type="AlphaFoldDB" id="A0A9D1K7V2"/>
<comment type="caution">
    <text evidence="2">The sequence shown here is derived from an EMBL/GenBank/DDBJ whole genome shotgun (WGS) entry which is preliminary data.</text>
</comment>
<feature type="transmembrane region" description="Helical" evidence="1">
    <location>
        <begin position="68"/>
        <end position="90"/>
    </location>
</feature>
<evidence type="ECO:0008006" key="4">
    <source>
        <dbReference type="Google" id="ProtNLM"/>
    </source>
</evidence>
<sequence length="531" mass="58146">MFSALLRAQFASLWASLTRNTTGKRKKSAGKGVLVAILFIYIIGCFFFMFGGMFYALAEPLSMLGLGWFYFALAGIVAAALCFIGSVFMAQQQLFNAKDNELLLAMPIPPSYILGSRMAALLLVNYAFELVVFIPAAVVWCMKLQVTAVGVVSFVLVCLLLPFLILSFTCLFAWLLALISSRLRYKTVVTLVLSLGFLGLYMYAVMNMQNYLMSLLESSAQLAGSVKAYVYPAWALGRAIAEGDLVSLLGFAACCILPFALVCALLSRFFSVVTTRRASVRIKYKRTELKAAGAMSALLKKELRRFASNSMIILNSALGRIFLVIMGVAALIYRDRLLEVLGFMPDVGGDILAGIAVLALSFMGAMDYISSATISLEGKCLWIPKTIPVPVRTILMSKVLLNVVIALPATLIASVCVALALPMTALERLYVVLIPCIVSVFISLYGVVINLRFPKFDYINEVNVVKNSLSVCVCLFSSWGILIAPALLYVFFLGDMVSMTAYLGICMALLLIACLLLYLKLCRSEERFLEL</sequence>
<accession>A0A9D1K7V2</accession>
<reference evidence="2" key="1">
    <citation type="submission" date="2020-10" db="EMBL/GenBank/DDBJ databases">
        <authorList>
            <person name="Gilroy R."/>
        </authorList>
    </citation>
    <scope>NUCLEOTIDE SEQUENCE</scope>
    <source>
        <strain evidence="2">ChiHecec3B27-6122</strain>
    </source>
</reference>
<keyword evidence="1" id="KW-0812">Transmembrane</keyword>
<dbReference type="EMBL" id="DVJS01000111">
    <property type="protein sequence ID" value="HIS97243.1"/>
    <property type="molecule type" value="Genomic_DNA"/>
</dbReference>
<keyword evidence="1" id="KW-1133">Transmembrane helix</keyword>
<evidence type="ECO:0000313" key="2">
    <source>
        <dbReference type="EMBL" id="HIS97243.1"/>
    </source>
</evidence>
<gene>
    <name evidence="2" type="ORF">IAD42_04635</name>
</gene>